<name>A0AAE0EB76_9ROSI</name>
<keyword evidence="3" id="KW-1185">Reference proteome</keyword>
<dbReference type="PANTHER" id="PTHR48007:SF50">
    <property type="entry name" value="PROTEIN KINASE DOMAIN-CONTAINING PROTEIN"/>
    <property type="match status" value="1"/>
</dbReference>
<feature type="chain" id="PRO_5041948619" description="Leucine-rich repeat-containing N-terminal plant-type domain-containing protein" evidence="1">
    <location>
        <begin position="33"/>
        <end position="164"/>
    </location>
</feature>
<comment type="caution">
    <text evidence="2">The sequence shown here is derived from an EMBL/GenBank/DDBJ whole genome shotgun (WGS) entry which is preliminary data.</text>
</comment>
<dbReference type="PANTHER" id="PTHR48007">
    <property type="entry name" value="LEUCINE-RICH REPEAT RECEPTOR-LIKE PROTEIN KINASE PXC1"/>
    <property type="match status" value="1"/>
</dbReference>
<organism evidence="2 3">
    <name type="scientific">Dipteronia sinensis</name>
    <dbReference type="NCBI Taxonomy" id="43782"/>
    <lineage>
        <taxon>Eukaryota</taxon>
        <taxon>Viridiplantae</taxon>
        <taxon>Streptophyta</taxon>
        <taxon>Embryophyta</taxon>
        <taxon>Tracheophyta</taxon>
        <taxon>Spermatophyta</taxon>
        <taxon>Magnoliopsida</taxon>
        <taxon>eudicotyledons</taxon>
        <taxon>Gunneridae</taxon>
        <taxon>Pentapetalae</taxon>
        <taxon>rosids</taxon>
        <taxon>malvids</taxon>
        <taxon>Sapindales</taxon>
        <taxon>Sapindaceae</taxon>
        <taxon>Hippocastanoideae</taxon>
        <taxon>Acereae</taxon>
        <taxon>Dipteronia</taxon>
    </lineage>
</organism>
<dbReference type="InterPro" id="IPR046959">
    <property type="entry name" value="PRK1-6/SRF4-like"/>
</dbReference>
<dbReference type="Proteomes" id="UP001281410">
    <property type="component" value="Unassembled WGS sequence"/>
</dbReference>
<evidence type="ECO:0000313" key="3">
    <source>
        <dbReference type="Proteomes" id="UP001281410"/>
    </source>
</evidence>
<protein>
    <recommendedName>
        <fullName evidence="4">Leucine-rich repeat-containing N-terminal plant-type domain-containing protein</fullName>
    </recommendedName>
</protein>
<reference evidence="2" key="1">
    <citation type="journal article" date="2023" name="Plant J.">
        <title>Genome sequences and population genomics provide insights into the demographic history, inbreeding, and mutation load of two 'living fossil' tree species of Dipteronia.</title>
        <authorList>
            <person name="Feng Y."/>
            <person name="Comes H.P."/>
            <person name="Chen J."/>
            <person name="Zhu S."/>
            <person name="Lu R."/>
            <person name="Zhang X."/>
            <person name="Li P."/>
            <person name="Qiu J."/>
            <person name="Olsen K.M."/>
            <person name="Qiu Y."/>
        </authorList>
    </citation>
    <scope>NUCLEOTIDE SEQUENCE</scope>
    <source>
        <strain evidence="2">NBL</strain>
    </source>
</reference>
<keyword evidence="1" id="KW-0732">Signal</keyword>
<gene>
    <name evidence="2" type="ORF">Dsin_008866</name>
</gene>
<dbReference type="SUPFAM" id="SSF52058">
    <property type="entry name" value="L domain-like"/>
    <property type="match status" value="1"/>
</dbReference>
<proteinExistence type="predicted"/>
<evidence type="ECO:0008006" key="4">
    <source>
        <dbReference type="Google" id="ProtNLM"/>
    </source>
</evidence>
<dbReference type="EMBL" id="JANJYJ010000003">
    <property type="protein sequence ID" value="KAK3221841.1"/>
    <property type="molecule type" value="Genomic_DNA"/>
</dbReference>
<dbReference type="Gene3D" id="3.80.10.10">
    <property type="entry name" value="Ribonuclease Inhibitor"/>
    <property type="match status" value="1"/>
</dbReference>
<evidence type="ECO:0000256" key="1">
    <source>
        <dbReference type="SAM" id="SignalP"/>
    </source>
</evidence>
<dbReference type="InterPro" id="IPR032675">
    <property type="entry name" value="LRR_dom_sf"/>
</dbReference>
<dbReference type="AlphaFoldDB" id="A0AAE0EB76"/>
<sequence>MTPKTTPSLLPPLLLFLVVLLFSSSTTTITTAQYPPVINSLLPSDAVSLLSFKSKADLNNKLLYALNERFDYCQWQGIKCAQGRVVRVVLQSFGLRGTFPSDTLTRLDQLRVLSLTNNSLAGPVPDLSPLFNLKSLFLNHNYFHRNFSSLYFVSSQINRSRSLL</sequence>
<evidence type="ECO:0000313" key="2">
    <source>
        <dbReference type="EMBL" id="KAK3221841.1"/>
    </source>
</evidence>
<feature type="signal peptide" evidence="1">
    <location>
        <begin position="1"/>
        <end position="32"/>
    </location>
</feature>
<accession>A0AAE0EB76</accession>